<dbReference type="RefSeq" id="WP_013702992.1">
    <property type="nucleotide sequence ID" value="NC_015387.1"/>
</dbReference>
<dbReference type="Proteomes" id="UP000007030">
    <property type="component" value="Chromosome"/>
</dbReference>
<dbReference type="eggNOG" id="ENOG5032UY3">
    <property type="taxonomic scope" value="Bacteria"/>
</dbReference>
<dbReference type="EMBL" id="CP002630">
    <property type="protein sequence ID" value="AEB10937.1"/>
    <property type="molecule type" value="Genomic_DNA"/>
</dbReference>
<sequence length="559" mass="63539">MNSTKTWDEVLAQLKREGPVTARLSLETYELLKQKASRMWRRLRSGRYSGWVRWSEEEKLAFLGFLRGYTLYREVPENERQFWAHFHRELGLKAGAQVRQAQYDALWDALSSHPETRPHLVVTDGRRLFVQTIDRIWGVRGLRAREFADLCRMYLKDHAGRSVDAELLRKLNPTLPEGVLRQAPTYDRILRGLVHALDALKENPEIAAAYLEGKASKADLDAYLRGCGLIFSQPNPLMFLRHKSEATLRQLLQEALDARGSGRTVTAQDGQQSRGRADPVVVSLERLENPEDLELQIIPNVEGAVLAEGVYVTGEVQLMDGRWARFQWCPRCSPDGEAEWSRPEPSPIEVGNVRLEFSLKAPEAAAVRLRDARTHQPLEVLRSWGEECIEFLLFGQAKNKPLYFSLRSNPVARAQNLKALVPRSVDELLIEYDAGHKHFVLLGRYPVRLEPRILDLRAIWEGQEIVVEVRFQPMRDGGLEICVEAPLQDTGVARSFELNAEGYVKARIDGLSRWVPLTVRAVVSAPTGKSERCIEVPVNLDLKERIRTGIAWAGRIRPG</sequence>
<proteinExistence type="predicted"/>
<evidence type="ECO:0000313" key="1">
    <source>
        <dbReference type="EMBL" id="AEB10937.1"/>
    </source>
</evidence>
<dbReference type="AlphaFoldDB" id="F2NN96"/>
<keyword evidence="2" id="KW-1185">Reference proteome</keyword>
<organism evidence="1 2">
    <name type="scientific">Marinithermus hydrothermalis (strain DSM 14884 / JCM 11576 / T1)</name>
    <dbReference type="NCBI Taxonomy" id="869210"/>
    <lineage>
        <taxon>Bacteria</taxon>
        <taxon>Thermotogati</taxon>
        <taxon>Deinococcota</taxon>
        <taxon>Deinococci</taxon>
        <taxon>Thermales</taxon>
        <taxon>Thermaceae</taxon>
        <taxon>Marinithermus</taxon>
    </lineage>
</organism>
<dbReference type="HOGENOM" id="CLU_535071_0_0_0"/>
<reference evidence="1 2" key="1">
    <citation type="journal article" date="2012" name="Stand. Genomic Sci.">
        <title>Complete genome sequence of the aerobic, heterotroph Marinithermus hydrothermalis type strain (T1(T)) from a deep-sea hydrothermal vent chimney.</title>
        <authorList>
            <person name="Copeland A."/>
            <person name="Gu W."/>
            <person name="Yasawong M."/>
            <person name="Lapidus A."/>
            <person name="Lucas S."/>
            <person name="Deshpande S."/>
            <person name="Pagani I."/>
            <person name="Tapia R."/>
            <person name="Cheng J.F."/>
            <person name="Goodwin L.A."/>
            <person name="Pitluck S."/>
            <person name="Liolios K."/>
            <person name="Ivanova N."/>
            <person name="Mavromatis K."/>
            <person name="Mikhailova N."/>
            <person name="Pati A."/>
            <person name="Chen A."/>
            <person name="Palaniappan K."/>
            <person name="Land M."/>
            <person name="Pan C."/>
            <person name="Brambilla E.M."/>
            <person name="Rohde M."/>
            <person name="Tindall B.J."/>
            <person name="Sikorski J."/>
            <person name="Goker M."/>
            <person name="Detter J.C."/>
            <person name="Bristow J."/>
            <person name="Eisen J.A."/>
            <person name="Markowitz V."/>
            <person name="Hugenholtz P."/>
            <person name="Kyrpides N.C."/>
            <person name="Klenk H.P."/>
            <person name="Woyke T."/>
        </authorList>
    </citation>
    <scope>NUCLEOTIDE SEQUENCE [LARGE SCALE GENOMIC DNA]</scope>
    <source>
        <strain evidence="2">DSM 14884 / JCM 11576 / T1</strain>
    </source>
</reference>
<gene>
    <name evidence="1" type="ordered locus">Marky_0174</name>
</gene>
<name>F2NN96_MARHT</name>
<dbReference type="KEGG" id="mhd:Marky_0174"/>
<dbReference type="STRING" id="869210.Marky_0174"/>
<dbReference type="OrthoDB" id="30243at2"/>
<evidence type="ECO:0000313" key="2">
    <source>
        <dbReference type="Proteomes" id="UP000007030"/>
    </source>
</evidence>
<protein>
    <submittedName>
        <fullName evidence="1">Uncharacterized protein</fullName>
    </submittedName>
</protein>
<accession>F2NN96</accession>